<dbReference type="InParanoid" id="G4NL30"/>
<proteinExistence type="predicted"/>
<keyword evidence="4 5" id="KW-0472">Membrane</keyword>
<accession>G4NL30</accession>
<feature type="transmembrane region" description="Helical" evidence="5">
    <location>
        <begin position="247"/>
        <end position="270"/>
    </location>
</feature>
<gene>
    <name evidence="6" type="ORF">MGG_02988</name>
</gene>
<feature type="transmembrane region" description="Helical" evidence="5">
    <location>
        <begin position="179"/>
        <end position="198"/>
    </location>
</feature>
<dbReference type="SMR" id="G4NL30"/>
<feature type="transmembrane region" description="Helical" evidence="5">
    <location>
        <begin position="210"/>
        <end position="235"/>
    </location>
</feature>
<dbReference type="Pfam" id="PF04479">
    <property type="entry name" value="RTA1"/>
    <property type="match status" value="1"/>
</dbReference>
<dbReference type="HOGENOM" id="CLU_721753_0_0_1"/>
<feature type="transmembrane region" description="Helical" evidence="5">
    <location>
        <begin position="143"/>
        <end position="159"/>
    </location>
</feature>
<evidence type="ECO:0000313" key="6">
    <source>
        <dbReference type="EMBL" id="EHA45963.1"/>
    </source>
</evidence>
<keyword evidence="2 5" id="KW-0812">Transmembrane</keyword>
<sequence length="383" mass="43258">MTPTANREEHVAPAVEMGRRVPARVGSDKALVRPFKGAWMRAGTERFIRLTARKVHPSSPRPRIAIRYSRTLQGCGGLIKYNESGAYCIGITSSDSRDFLAIAFHALARLAEFSWSQKRVANIRRHQCPSTYTSMPQPREHPPIFFAVAFGLSAIFHIYQGYRPLVIFIMSQVFTFARLLSWSLQTTIYWAVFSFYFVPHHAPLKHSHVLATFGGLMVVVEANLNALGVALAANSSSGPDQQALGKIFFITAVSLQVILIIVFVALSAILHRRCIRAEVPSRAINTLLPVMYTSMDLIFARCIYRLVEHTGNTKVDLDNPETLWSLSPILRYEVYFYVLEASLMLINSWVWNLWHPGRFLPDVVGIRFDPDITSMQSRCSIVR</sequence>
<dbReference type="OMA" id="CTLITVR"/>
<name>G4NL30_PYRO7</name>
<reference key="2">
    <citation type="submission" date="2011-05" db="EMBL/GenBank/DDBJ databases">
        <title>The Genome Sequence of Magnaporthe oryzae 70-15.</title>
        <authorList>
            <consortium name="The Broad Institute Genome Sequencing Platform"/>
            <person name="Ma L.-J."/>
            <person name="Dead R."/>
            <person name="Young S.K."/>
            <person name="Zeng Q."/>
            <person name="Gargeya S."/>
            <person name="Fitzgerald M."/>
            <person name="Haas B."/>
            <person name="Abouelleil A."/>
            <person name="Alvarado L."/>
            <person name="Arachchi H.M."/>
            <person name="Berlin A."/>
            <person name="Brown A."/>
            <person name="Chapman S.B."/>
            <person name="Chen Z."/>
            <person name="Dunbar C."/>
            <person name="Freedman E."/>
            <person name="Gearin G."/>
            <person name="Gellesch M."/>
            <person name="Goldberg J."/>
            <person name="Griggs A."/>
            <person name="Gujja S."/>
            <person name="Heiman D."/>
            <person name="Howarth C."/>
            <person name="Larson L."/>
            <person name="Lui A."/>
            <person name="MacDonald P.J.P."/>
            <person name="Mehta T."/>
            <person name="Montmayeur A."/>
            <person name="Murphy C."/>
            <person name="Neiman D."/>
            <person name="Pearson M."/>
            <person name="Priest M."/>
            <person name="Roberts A."/>
            <person name="Saif S."/>
            <person name="Shea T."/>
            <person name="Shenoy N."/>
            <person name="Sisk P."/>
            <person name="Stolte C."/>
            <person name="Sykes S."/>
            <person name="Yandava C."/>
            <person name="Wortman J."/>
            <person name="Nusbaum C."/>
            <person name="Birren B."/>
        </authorList>
    </citation>
    <scope>NUCLEOTIDE SEQUENCE</scope>
    <source>
        <strain>70-15</strain>
    </source>
</reference>
<dbReference type="PANTHER" id="PTHR31465">
    <property type="entry name" value="PROTEIN RTA1-RELATED"/>
    <property type="match status" value="1"/>
</dbReference>
<evidence type="ECO:0000313" key="7">
    <source>
        <dbReference type="Proteomes" id="UP000009058"/>
    </source>
</evidence>
<evidence type="ECO:0000256" key="4">
    <source>
        <dbReference type="ARBA" id="ARBA00023136"/>
    </source>
</evidence>
<keyword evidence="7" id="KW-1185">Reference proteome</keyword>
<evidence type="ECO:0000256" key="1">
    <source>
        <dbReference type="ARBA" id="ARBA00004141"/>
    </source>
</evidence>
<protein>
    <recommendedName>
        <fullName evidence="8">RTA1 domain-containing protein</fullName>
    </recommendedName>
</protein>
<reference evidence="6 7" key="1">
    <citation type="journal article" date="2005" name="Nature">
        <title>The genome sequence of the rice blast fungus Magnaporthe grisea.</title>
        <authorList>
            <person name="Dean R.A."/>
            <person name="Talbot N.J."/>
            <person name="Ebbole D.J."/>
            <person name="Farman M.L."/>
            <person name="Mitchell T.K."/>
            <person name="Orbach M.J."/>
            <person name="Thon M."/>
            <person name="Kulkarni R."/>
            <person name="Xu J.R."/>
            <person name="Pan H."/>
            <person name="Read N.D."/>
            <person name="Lee Y.H."/>
            <person name="Carbone I."/>
            <person name="Brown D."/>
            <person name="Oh Y.Y."/>
            <person name="Donofrio N."/>
            <person name="Jeong J.S."/>
            <person name="Soanes D.M."/>
            <person name="Djonovic S."/>
            <person name="Kolomiets E."/>
            <person name="Rehmeyer C."/>
            <person name="Li W."/>
            <person name="Harding M."/>
            <person name="Kim S."/>
            <person name="Lebrun M.H."/>
            <person name="Bohnert H."/>
            <person name="Coughlan S."/>
            <person name="Butler J."/>
            <person name="Calvo S."/>
            <person name="Ma L.J."/>
            <person name="Nicol R."/>
            <person name="Purcell S."/>
            <person name="Nusbaum C."/>
            <person name="Galagan J.E."/>
            <person name="Birren B.W."/>
        </authorList>
    </citation>
    <scope>NUCLEOTIDE SEQUENCE [LARGE SCALE GENOMIC DNA]</scope>
    <source>
        <strain evidence="7">70-15 / ATCC MYA-4617 / FGSC 8958</strain>
    </source>
</reference>
<dbReference type="EMBL" id="CM001237">
    <property type="protein sequence ID" value="EHA45963.1"/>
    <property type="molecule type" value="Genomic_DNA"/>
</dbReference>
<evidence type="ECO:0008006" key="8">
    <source>
        <dbReference type="Google" id="ProtNLM"/>
    </source>
</evidence>
<organism evidence="6 7">
    <name type="scientific">Pyricularia oryzae (strain 70-15 / ATCC MYA-4617 / FGSC 8958)</name>
    <name type="common">Rice blast fungus</name>
    <name type="synonym">Magnaporthe oryzae</name>
    <dbReference type="NCBI Taxonomy" id="242507"/>
    <lineage>
        <taxon>Eukaryota</taxon>
        <taxon>Fungi</taxon>
        <taxon>Dikarya</taxon>
        <taxon>Ascomycota</taxon>
        <taxon>Pezizomycotina</taxon>
        <taxon>Sordariomycetes</taxon>
        <taxon>Sordariomycetidae</taxon>
        <taxon>Magnaporthales</taxon>
        <taxon>Pyriculariaceae</taxon>
        <taxon>Pyricularia</taxon>
    </lineage>
</organism>
<evidence type="ECO:0000256" key="2">
    <source>
        <dbReference type="ARBA" id="ARBA00022692"/>
    </source>
</evidence>
<dbReference type="InterPro" id="IPR007568">
    <property type="entry name" value="RTA1"/>
</dbReference>
<dbReference type="VEuPathDB" id="FungiDB:MGG_02988"/>
<dbReference type="PANTHER" id="PTHR31465:SF34">
    <property type="entry name" value="DOMAIN PROTEIN, PUTATIVE (AFU_ORTHOLOGUE AFUA_3G00480)-RELATED"/>
    <property type="match status" value="1"/>
</dbReference>
<comment type="subcellular location">
    <subcellularLocation>
        <location evidence="1">Membrane</location>
        <topology evidence="1">Multi-pass membrane protein</topology>
    </subcellularLocation>
</comment>
<dbReference type="GeneID" id="2682541"/>
<keyword evidence="3 5" id="KW-1133">Transmembrane helix</keyword>
<evidence type="ECO:0000256" key="5">
    <source>
        <dbReference type="SAM" id="Phobius"/>
    </source>
</evidence>
<dbReference type="AlphaFoldDB" id="G4NL30"/>
<evidence type="ECO:0000256" key="3">
    <source>
        <dbReference type="ARBA" id="ARBA00022989"/>
    </source>
</evidence>
<dbReference type="OrthoDB" id="3358017at2759"/>
<dbReference type="KEGG" id="mgr:MGG_02988"/>
<dbReference type="RefSeq" id="XP_003720706.1">
    <property type="nucleotide sequence ID" value="XM_003720658.1"/>
</dbReference>
<dbReference type="GO" id="GO:0016020">
    <property type="term" value="C:membrane"/>
    <property type="evidence" value="ECO:0007669"/>
    <property type="project" value="UniProtKB-SubCell"/>
</dbReference>
<dbReference type="eggNOG" id="ENOG502RNSS">
    <property type="taxonomic scope" value="Eukaryota"/>
</dbReference>
<dbReference type="Proteomes" id="UP000009058">
    <property type="component" value="Chromosome 7"/>
</dbReference>